<feature type="region of interest" description="Disordered" evidence="1">
    <location>
        <begin position="31"/>
        <end position="74"/>
    </location>
</feature>
<evidence type="ECO:0000313" key="2">
    <source>
        <dbReference type="EMBL" id="ERN03487.1"/>
    </source>
</evidence>
<evidence type="ECO:0000256" key="1">
    <source>
        <dbReference type="SAM" id="MobiDB-lite"/>
    </source>
</evidence>
<dbReference type="EMBL" id="KI394358">
    <property type="protein sequence ID" value="ERN03487.1"/>
    <property type="molecule type" value="Genomic_DNA"/>
</dbReference>
<dbReference type="Proteomes" id="UP000017836">
    <property type="component" value="Unassembled WGS sequence"/>
</dbReference>
<accession>W1P0W9</accession>
<reference evidence="3" key="1">
    <citation type="journal article" date="2013" name="Science">
        <title>The Amborella genome and the evolution of flowering plants.</title>
        <authorList>
            <consortium name="Amborella Genome Project"/>
        </authorList>
    </citation>
    <scope>NUCLEOTIDE SEQUENCE [LARGE SCALE GENOMIC DNA]</scope>
</reference>
<sequence>MELHLQSPHTKVAPEPLFCVTPILRIEPGVACSPYGTPPPRPSYENMPPMSHYSGSPYGTPPRPPPYTPPGPRY</sequence>
<protein>
    <submittedName>
        <fullName evidence="2">Uncharacterized protein</fullName>
    </submittedName>
</protein>
<dbReference type="AlphaFoldDB" id="W1P0W9"/>
<dbReference type="HOGENOM" id="CLU_2691053_0_0_1"/>
<organism evidence="2 3">
    <name type="scientific">Amborella trichopoda</name>
    <dbReference type="NCBI Taxonomy" id="13333"/>
    <lineage>
        <taxon>Eukaryota</taxon>
        <taxon>Viridiplantae</taxon>
        <taxon>Streptophyta</taxon>
        <taxon>Embryophyta</taxon>
        <taxon>Tracheophyta</taxon>
        <taxon>Spermatophyta</taxon>
        <taxon>Magnoliopsida</taxon>
        <taxon>Amborellales</taxon>
        <taxon>Amborellaceae</taxon>
        <taxon>Amborella</taxon>
    </lineage>
</organism>
<evidence type="ECO:0000313" key="3">
    <source>
        <dbReference type="Proteomes" id="UP000017836"/>
    </source>
</evidence>
<feature type="compositionally biased region" description="Pro residues" evidence="1">
    <location>
        <begin position="59"/>
        <end position="74"/>
    </location>
</feature>
<name>W1P0W9_AMBTC</name>
<keyword evidence="3" id="KW-1185">Reference proteome</keyword>
<gene>
    <name evidence="2" type="ORF">AMTR_s00003p00269500</name>
</gene>
<dbReference type="Gramene" id="ERN03487">
    <property type="protein sequence ID" value="ERN03487"/>
    <property type="gene ID" value="AMTR_s00003p00269500"/>
</dbReference>
<proteinExistence type="predicted"/>